<dbReference type="SUPFAM" id="SSF48371">
    <property type="entry name" value="ARM repeat"/>
    <property type="match status" value="1"/>
</dbReference>
<dbReference type="PANTHER" id="PTHR34070:SF1">
    <property type="entry name" value="DNA ALKYLATION REPAIR PROTEIN"/>
    <property type="match status" value="1"/>
</dbReference>
<dbReference type="AlphaFoldDB" id="A0A1J5TFH2"/>
<dbReference type="CDD" id="cd06561">
    <property type="entry name" value="AlkD_like"/>
    <property type="match status" value="1"/>
</dbReference>
<dbReference type="PANTHER" id="PTHR34070">
    <property type="entry name" value="ARMADILLO-TYPE FOLD"/>
    <property type="match status" value="1"/>
</dbReference>
<comment type="caution">
    <text evidence="1">The sequence shown here is derived from an EMBL/GenBank/DDBJ whole genome shotgun (WGS) entry which is preliminary data.</text>
</comment>
<dbReference type="InterPro" id="IPR016024">
    <property type="entry name" value="ARM-type_fold"/>
</dbReference>
<protein>
    <submittedName>
        <fullName evidence="1">DNA alkylation repair enzyme</fullName>
    </submittedName>
</protein>
<organism evidence="1">
    <name type="scientific">mine drainage metagenome</name>
    <dbReference type="NCBI Taxonomy" id="410659"/>
    <lineage>
        <taxon>unclassified sequences</taxon>
        <taxon>metagenomes</taxon>
        <taxon>ecological metagenomes</taxon>
    </lineage>
</organism>
<gene>
    <name evidence="1" type="ORF">GALL_05970</name>
</gene>
<reference evidence="1" key="1">
    <citation type="submission" date="2016-10" db="EMBL/GenBank/DDBJ databases">
        <title>Sequence of Gallionella enrichment culture.</title>
        <authorList>
            <person name="Poehlein A."/>
            <person name="Muehling M."/>
            <person name="Daniel R."/>
        </authorList>
    </citation>
    <scope>NUCLEOTIDE SEQUENCE</scope>
</reference>
<dbReference type="Gene3D" id="1.25.10.90">
    <property type="match status" value="1"/>
</dbReference>
<dbReference type="EMBL" id="MLJW01000001">
    <property type="protein sequence ID" value="OIR19714.1"/>
    <property type="molecule type" value="Genomic_DNA"/>
</dbReference>
<sequence>MAALLPAQKELRALASPETAAIVQGFFKTGKGQYGEGDVFLGIKVPVLRKLAKQFRDADLAVIQTLLGSKYHEERLFALLLLMQHYPRADKAQQQAAYDLYLEQTHRINNWDLVDVSAPHIVGRHLQDRPRKMLYRLADSASLWEKRIAIVATFHFIRLHDFTDTLRIAEILLQDEHDLLHKATGWMLREVGKRDRAAEEDFLKRHYRDMPRTTLRYAIERFPEPLRKNYLHGKV</sequence>
<accession>A0A1J5TFH2</accession>
<name>A0A1J5TFH2_9ZZZZ</name>
<proteinExistence type="predicted"/>
<dbReference type="Pfam" id="PF08713">
    <property type="entry name" value="DNA_alkylation"/>
    <property type="match status" value="1"/>
</dbReference>
<dbReference type="InterPro" id="IPR014825">
    <property type="entry name" value="DNA_alkylation"/>
</dbReference>
<evidence type="ECO:0000313" key="1">
    <source>
        <dbReference type="EMBL" id="OIR19714.1"/>
    </source>
</evidence>